<dbReference type="SUPFAM" id="SSF55874">
    <property type="entry name" value="ATPase domain of HSP90 chaperone/DNA topoisomerase II/histidine kinase"/>
    <property type="match status" value="1"/>
</dbReference>
<dbReference type="InterPro" id="IPR005467">
    <property type="entry name" value="His_kinase_dom"/>
</dbReference>
<dbReference type="InterPro" id="IPR013655">
    <property type="entry name" value="PAS_fold_3"/>
</dbReference>
<keyword evidence="1" id="KW-0808">Transferase</keyword>
<evidence type="ECO:0000313" key="5">
    <source>
        <dbReference type="EMBL" id="QEI08403.1"/>
    </source>
</evidence>
<dbReference type="GO" id="GO:0016020">
    <property type="term" value="C:membrane"/>
    <property type="evidence" value="ECO:0007669"/>
    <property type="project" value="InterPro"/>
</dbReference>
<evidence type="ECO:0000313" key="6">
    <source>
        <dbReference type="Proteomes" id="UP000325161"/>
    </source>
</evidence>
<keyword evidence="3" id="KW-0902">Two-component regulatory system</keyword>
<dbReference type="SMART" id="SM00062">
    <property type="entry name" value="PBPb"/>
    <property type="match status" value="1"/>
</dbReference>
<dbReference type="InterPro" id="IPR013656">
    <property type="entry name" value="PAS_4"/>
</dbReference>
<dbReference type="NCBIfam" id="TIGR00229">
    <property type="entry name" value="sensory_box"/>
    <property type="match status" value="2"/>
</dbReference>
<protein>
    <submittedName>
        <fullName evidence="5">Transporter substrate-binding domain-containing protein</fullName>
    </submittedName>
</protein>
<proteinExistence type="predicted"/>
<accession>A0A5C0B402</accession>
<dbReference type="Proteomes" id="UP000325161">
    <property type="component" value="Chromosome"/>
</dbReference>
<name>A0A5C0B402_9BURK</name>
<dbReference type="Pfam" id="PF00497">
    <property type="entry name" value="SBP_bac_3"/>
    <property type="match status" value="1"/>
</dbReference>
<dbReference type="Pfam" id="PF07730">
    <property type="entry name" value="HisKA_3"/>
    <property type="match status" value="1"/>
</dbReference>
<dbReference type="InterPro" id="IPR050482">
    <property type="entry name" value="Sensor_HK_TwoCompSys"/>
</dbReference>
<dbReference type="Pfam" id="PF08447">
    <property type="entry name" value="PAS_3"/>
    <property type="match status" value="1"/>
</dbReference>
<evidence type="ECO:0000256" key="2">
    <source>
        <dbReference type="ARBA" id="ARBA00022777"/>
    </source>
</evidence>
<dbReference type="InterPro" id="IPR000014">
    <property type="entry name" value="PAS"/>
</dbReference>
<dbReference type="InterPro" id="IPR011712">
    <property type="entry name" value="Sig_transdc_His_kin_sub3_dim/P"/>
</dbReference>
<reference evidence="5 6" key="1">
    <citation type="submission" date="2019-08" db="EMBL/GenBank/DDBJ databases">
        <title>Amphibian skin-associated Pigmentiphaga: genome sequence and occurrence across geography and hosts.</title>
        <authorList>
            <person name="Bletz M.C."/>
            <person name="Bunk B."/>
            <person name="Sproeer C."/>
            <person name="Biwer P."/>
            <person name="Reiter S."/>
            <person name="Rabemananjara F.C.E."/>
            <person name="Schulz S."/>
            <person name="Overmann J."/>
            <person name="Vences M."/>
        </authorList>
    </citation>
    <scope>NUCLEOTIDE SEQUENCE [LARGE SCALE GENOMIC DNA]</scope>
    <source>
        <strain evidence="5 6">Mada1488</strain>
    </source>
</reference>
<dbReference type="Gene3D" id="1.20.5.1930">
    <property type="match status" value="1"/>
</dbReference>
<dbReference type="SUPFAM" id="SSF53850">
    <property type="entry name" value="Periplasmic binding protein-like II"/>
    <property type="match status" value="1"/>
</dbReference>
<dbReference type="PANTHER" id="PTHR24421:SF59">
    <property type="entry name" value="OXYGEN SENSOR HISTIDINE KINASE NREB"/>
    <property type="match status" value="1"/>
</dbReference>
<dbReference type="CDD" id="cd16917">
    <property type="entry name" value="HATPase_UhpB-NarQ-NarX-like"/>
    <property type="match status" value="1"/>
</dbReference>
<dbReference type="Gene3D" id="3.30.565.10">
    <property type="entry name" value="Histidine kinase-like ATPase, C-terminal domain"/>
    <property type="match status" value="1"/>
</dbReference>
<dbReference type="KEGG" id="pacr:FXN63_23115"/>
<dbReference type="SMART" id="SM00387">
    <property type="entry name" value="HATPase_c"/>
    <property type="match status" value="1"/>
</dbReference>
<dbReference type="InterPro" id="IPR003594">
    <property type="entry name" value="HATPase_dom"/>
</dbReference>
<evidence type="ECO:0000259" key="4">
    <source>
        <dbReference type="PROSITE" id="PS50109"/>
    </source>
</evidence>
<dbReference type="Pfam" id="PF02518">
    <property type="entry name" value="HATPase_c"/>
    <property type="match status" value="1"/>
</dbReference>
<organism evidence="5 6">
    <name type="scientific">Pigmentiphaga aceris</name>
    <dbReference type="NCBI Taxonomy" id="1940612"/>
    <lineage>
        <taxon>Bacteria</taxon>
        <taxon>Pseudomonadati</taxon>
        <taxon>Pseudomonadota</taxon>
        <taxon>Betaproteobacteria</taxon>
        <taxon>Burkholderiales</taxon>
        <taxon>Alcaligenaceae</taxon>
        <taxon>Pigmentiphaga</taxon>
    </lineage>
</organism>
<keyword evidence="2" id="KW-0418">Kinase</keyword>
<dbReference type="PROSITE" id="PS50109">
    <property type="entry name" value="HIS_KIN"/>
    <property type="match status" value="1"/>
</dbReference>
<dbReference type="GO" id="GO:0046983">
    <property type="term" value="F:protein dimerization activity"/>
    <property type="evidence" value="ECO:0007669"/>
    <property type="project" value="InterPro"/>
</dbReference>
<dbReference type="Gene3D" id="3.40.190.10">
    <property type="entry name" value="Periplasmic binding protein-like II"/>
    <property type="match status" value="2"/>
</dbReference>
<dbReference type="EMBL" id="CP043046">
    <property type="protein sequence ID" value="QEI08403.1"/>
    <property type="molecule type" value="Genomic_DNA"/>
</dbReference>
<keyword evidence="6" id="KW-1185">Reference proteome</keyword>
<dbReference type="AlphaFoldDB" id="A0A5C0B402"/>
<dbReference type="PANTHER" id="PTHR24421">
    <property type="entry name" value="NITRATE/NITRITE SENSOR PROTEIN NARX-RELATED"/>
    <property type="match status" value="1"/>
</dbReference>
<dbReference type="SUPFAM" id="SSF55785">
    <property type="entry name" value="PYP-like sensor domain (PAS domain)"/>
    <property type="match status" value="2"/>
</dbReference>
<dbReference type="GO" id="GO:0000155">
    <property type="term" value="F:phosphorelay sensor kinase activity"/>
    <property type="evidence" value="ECO:0007669"/>
    <property type="project" value="InterPro"/>
</dbReference>
<dbReference type="Pfam" id="PF08448">
    <property type="entry name" value="PAS_4"/>
    <property type="match status" value="1"/>
</dbReference>
<dbReference type="InterPro" id="IPR036890">
    <property type="entry name" value="HATPase_C_sf"/>
</dbReference>
<dbReference type="InterPro" id="IPR001638">
    <property type="entry name" value="Solute-binding_3/MltF_N"/>
</dbReference>
<evidence type="ECO:0000256" key="3">
    <source>
        <dbReference type="ARBA" id="ARBA00023012"/>
    </source>
</evidence>
<evidence type="ECO:0000256" key="1">
    <source>
        <dbReference type="ARBA" id="ARBA00022679"/>
    </source>
</evidence>
<dbReference type="CDD" id="cd00130">
    <property type="entry name" value="PAS"/>
    <property type="match status" value="2"/>
</dbReference>
<gene>
    <name evidence="5" type="ORF">FXN63_23115</name>
</gene>
<feature type="domain" description="Histidine kinase" evidence="4">
    <location>
        <begin position="640"/>
        <end position="832"/>
    </location>
</feature>
<dbReference type="OrthoDB" id="9792869at2"/>
<dbReference type="InterPro" id="IPR035965">
    <property type="entry name" value="PAS-like_dom_sf"/>
</dbReference>
<dbReference type="Gene3D" id="3.30.450.20">
    <property type="entry name" value="PAS domain"/>
    <property type="match status" value="2"/>
</dbReference>
<sequence>MPDIYNLGQGARGYCGPSFSHRLSGARQQVGEQALSARRNQHGAPCAARLCASVKTALKARTATLVVILAWILPLPFAPAYAQVPIWRVGVVTQAPYATLDAAGGLAGYDIDLLSRLARRAGVHLEWHVFPDTMAQETAREAGQIDMAVGALQTPMGLRHWRYTDPYLRVPMVLVGGRELDPVSLARIPADTRLLVGPVNELPAQVQQNLPALRVEVAADPQAALRQLAEGTADYALVDQVQFDRLARQRLFAGLVQIETAGYPLLRRIAVVSEQPLLLRQLDGLLAALPDADAVQLRQRWLAPPPASELSPALWRSLALLAGLLTTALAAALIWQLRQRPVMERRVTDLRRELALREQEKEALRLTQFSVDQSVTGILWVNWDSRIRYVNAAAANMLGIAPSLLLERPLEDFDPTLHMDRWLSLWKLVRDEQPPAGSETVWQRGDGSWLPVAVNLSFLRFGSAEYLVVFVLDLSEKRRADAALAEREAQLRGIAANVPGMVFRMEYGESHDGAVLTFVSDGSQALVGHAPAALTDRERGLRSLIHPADVGDYVARRDAAMQARIDWHWQGRMCTATGDERWVDLKAAMRRMDDGRFVWDGVVWDIHDNKRAELALAHSQAQLRDLSAHLETVREEEKARIAREVHDELGQVLTVLKLEFSMLGLITPDPNAAQRERLESIQRLMAQLFQLVRDVATALRPPILDAGIVSAIEWQARRFEARSGIPCLVLATDTPLVLSDAQAIGLFRVLQEALTNVMRHAQAHSLEIRLTVEDGMLALTVADDGVGFQPSANQRSFGVVGMRERVLMLGGTLTLDGEPGNGTTLQARIPLR</sequence>